<reference evidence="1 2" key="1">
    <citation type="journal article" date="2018" name="Sci. Rep.">
        <title>Characterisation of pathogen-specific regions and novel effector candidates in Fusarium oxysporum f. sp. cepae.</title>
        <authorList>
            <person name="Armitage A.D."/>
            <person name="Taylor A."/>
            <person name="Sobczyk M.K."/>
            <person name="Baxter L."/>
            <person name="Greenfield B.P."/>
            <person name="Bates H.J."/>
            <person name="Wilson F."/>
            <person name="Jackson A.C."/>
            <person name="Ott S."/>
            <person name="Harrison R.J."/>
            <person name="Clarkson J.P."/>
        </authorList>
    </citation>
    <scope>NUCLEOTIDE SEQUENCE [LARGE SCALE GENOMIC DNA]</scope>
    <source>
        <strain evidence="1 2">FoC_Fus2</strain>
    </source>
</reference>
<sequence>MTRPKEPQETFVDISFTKHDHLNHVMQLIIQMYRDTQKNIYQGPLAKVYVVKMPNGLFDIRTADGSPSFDATIFDTGIGWGFTAKNPASLSH</sequence>
<protein>
    <submittedName>
        <fullName evidence="1">Uncharacterized protein</fullName>
    </submittedName>
</protein>
<evidence type="ECO:0000313" key="1">
    <source>
        <dbReference type="EMBL" id="RKK20550.1"/>
    </source>
</evidence>
<dbReference type="AlphaFoldDB" id="A0A3L6NPN2"/>
<gene>
    <name evidence="1" type="ORF">BFJ65_g7247</name>
</gene>
<name>A0A3L6NPN2_FUSOX</name>
<dbReference type="Proteomes" id="UP000270866">
    <property type="component" value="Chromosome 7"/>
</dbReference>
<dbReference type="EMBL" id="MRCU01000004">
    <property type="protein sequence ID" value="RKK20550.1"/>
    <property type="molecule type" value="Genomic_DNA"/>
</dbReference>
<evidence type="ECO:0000313" key="2">
    <source>
        <dbReference type="Proteomes" id="UP000270866"/>
    </source>
</evidence>
<comment type="caution">
    <text evidence="1">The sequence shown here is derived from an EMBL/GenBank/DDBJ whole genome shotgun (WGS) entry which is preliminary data.</text>
</comment>
<proteinExistence type="predicted"/>
<organism evidence="1 2">
    <name type="scientific">Fusarium oxysporum f. sp. cepae</name>
    <dbReference type="NCBI Taxonomy" id="396571"/>
    <lineage>
        <taxon>Eukaryota</taxon>
        <taxon>Fungi</taxon>
        <taxon>Dikarya</taxon>
        <taxon>Ascomycota</taxon>
        <taxon>Pezizomycotina</taxon>
        <taxon>Sordariomycetes</taxon>
        <taxon>Hypocreomycetidae</taxon>
        <taxon>Hypocreales</taxon>
        <taxon>Nectriaceae</taxon>
        <taxon>Fusarium</taxon>
        <taxon>Fusarium oxysporum species complex</taxon>
    </lineage>
</organism>
<accession>A0A3L6NPN2</accession>